<reference evidence="2" key="1">
    <citation type="journal article" date="2011" name="Genome Biol.">
        <title>Comparative genomics of the social amoebae Dictyostelium discoideum and Dictyostelium purpureum.</title>
        <authorList>
            <consortium name="US DOE Joint Genome Institute (JGI-PGF)"/>
            <person name="Sucgang R."/>
            <person name="Kuo A."/>
            <person name="Tian X."/>
            <person name="Salerno W."/>
            <person name="Parikh A."/>
            <person name="Feasley C.L."/>
            <person name="Dalin E."/>
            <person name="Tu H."/>
            <person name="Huang E."/>
            <person name="Barry K."/>
            <person name="Lindquist E."/>
            <person name="Shapiro H."/>
            <person name="Bruce D."/>
            <person name="Schmutz J."/>
            <person name="Salamov A."/>
            <person name="Fey P."/>
            <person name="Gaudet P."/>
            <person name="Anjard C."/>
            <person name="Babu M.M."/>
            <person name="Basu S."/>
            <person name="Bushmanova Y."/>
            <person name="van der Wel H."/>
            <person name="Katoh-Kurasawa M."/>
            <person name="Dinh C."/>
            <person name="Coutinho P.M."/>
            <person name="Saito T."/>
            <person name="Elias M."/>
            <person name="Schaap P."/>
            <person name="Kay R.R."/>
            <person name="Henrissat B."/>
            <person name="Eichinger L."/>
            <person name="Rivero F."/>
            <person name="Putnam N.H."/>
            <person name="West C.M."/>
            <person name="Loomis W.F."/>
            <person name="Chisholm R.L."/>
            <person name="Shaulsky G."/>
            <person name="Strassmann J.E."/>
            <person name="Queller D.C."/>
            <person name="Kuspa A."/>
            <person name="Grigoriev I.V."/>
        </authorList>
    </citation>
    <scope>NUCLEOTIDE SEQUENCE [LARGE SCALE GENOMIC DNA]</scope>
    <source>
        <strain evidence="2">QSDP1</strain>
    </source>
</reference>
<dbReference type="KEGG" id="dpp:DICPUDRAFT_93154"/>
<accession>F1A333</accession>
<proteinExistence type="predicted"/>
<evidence type="ECO:0000313" key="2">
    <source>
        <dbReference type="Proteomes" id="UP000001064"/>
    </source>
</evidence>
<keyword evidence="2" id="KW-1185">Reference proteome</keyword>
<dbReference type="Proteomes" id="UP000001064">
    <property type="component" value="Unassembled WGS sequence"/>
</dbReference>
<dbReference type="RefSeq" id="XP_003294077.1">
    <property type="nucleotide sequence ID" value="XM_003294029.1"/>
</dbReference>
<evidence type="ECO:0000313" key="1">
    <source>
        <dbReference type="EMBL" id="EGC29390.1"/>
    </source>
</evidence>
<dbReference type="EMBL" id="GL871438">
    <property type="protein sequence ID" value="EGC29390.1"/>
    <property type="molecule type" value="Genomic_DNA"/>
</dbReference>
<protein>
    <submittedName>
        <fullName evidence="1">Uncharacterized protein</fullName>
    </submittedName>
</protein>
<dbReference type="GeneID" id="10505401"/>
<dbReference type="InParanoid" id="F1A333"/>
<sequence>MQGPWILDPDFSVSDIKTSSDGPTIIKVEVDEYTLQFTSTFTQPETYEGKKPEEISRDFKGGRLTVLNLGNTPVKFFII</sequence>
<organism evidence="1 2">
    <name type="scientific">Dictyostelium purpureum</name>
    <name type="common">Slime mold</name>
    <dbReference type="NCBI Taxonomy" id="5786"/>
    <lineage>
        <taxon>Eukaryota</taxon>
        <taxon>Amoebozoa</taxon>
        <taxon>Evosea</taxon>
        <taxon>Eumycetozoa</taxon>
        <taxon>Dictyostelia</taxon>
        <taxon>Dictyosteliales</taxon>
        <taxon>Dictyosteliaceae</taxon>
        <taxon>Dictyostelium</taxon>
    </lineage>
</organism>
<gene>
    <name evidence="1" type="ORF">DICPUDRAFT_93154</name>
</gene>
<name>F1A333_DICPU</name>
<dbReference type="AlphaFoldDB" id="F1A333"/>
<dbReference type="VEuPathDB" id="AmoebaDB:DICPUDRAFT_93154"/>